<dbReference type="EMBL" id="PZEV01000043">
    <property type="protein sequence ID" value="PTI49949.1"/>
    <property type="molecule type" value="Genomic_DNA"/>
</dbReference>
<keyword evidence="1" id="KW-0812">Transmembrane</keyword>
<feature type="transmembrane region" description="Helical" evidence="1">
    <location>
        <begin position="77"/>
        <end position="100"/>
    </location>
</feature>
<keyword evidence="1" id="KW-1133">Transmembrane helix</keyword>
<feature type="transmembrane region" description="Helical" evidence="1">
    <location>
        <begin position="7"/>
        <end position="23"/>
    </location>
</feature>
<comment type="caution">
    <text evidence="2">The sequence shown here is derived from an EMBL/GenBank/DDBJ whole genome shotgun (WGS) entry which is preliminary data.</text>
</comment>
<feature type="transmembrane region" description="Helical" evidence="1">
    <location>
        <begin position="35"/>
        <end position="56"/>
    </location>
</feature>
<evidence type="ECO:0000313" key="3">
    <source>
        <dbReference type="Proteomes" id="UP000240717"/>
    </source>
</evidence>
<evidence type="ECO:0000313" key="2">
    <source>
        <dbReference type="EMBL" id="PTI49949.1"/>
    </source>
</evidence>
<protein>
    <submittedName>
        <fullName evidence="2">Uncharacterized protein</fullName>
    </submittedName>
</protein>
<dbReference type="Proteomes" id="UP000240717">
    <property type="component" value="Unassembled WGS sequence"/>
</dbReference>
<name>A0A2T4PY90_STAWA</name>
<keyword evidence="1" id="KW-0472">Membrane</keyword>
<dbReference type="RefSeq" id="WP_002452134.1">
    <property type="nucleotide sequence ID" value="NZ_CP054017.1"/>
</dbReference>
<gene>
    <name evidence="2" type="ORF">BU085_10595</name>
</gene>
<proteinExistence type="predicted"/>
<accession>A0A2T4PY90</accession>
<organism evidence="2 3">
    <name type="scientific">Staphylococcus warneri</name>
    <dbReference type="NCBI Taxonomy" id="1292"/>
    <lineage>
        <taxon>Bacteria</taxon>
        <taxon>Bacillati</taxon>
        <taxon>Bacillota</taxon>
        <taxon>Bacilli</taxon>
        <taxon>Bacillales</taxon>
        <taxon>Staphylococcaceae</taxon>
        <taxon>Staphylococcus</taxon>
    </lineage>
</organism>
<reference evidence="2 3" key="1">
    <citation type="journal article" date="2016" name="Front. Microbiol.">
        <title>Comprehensive Phylogenetic Analysis of Bovine Non-aureus Staphylococci Species Based on Whole-Genome Sequencing.</title>
        <authorList>
            <person name="Naushad S."/>
            <person name="Barkema H.W."/>
            <person name="Luby C."/>
            <person name="Condas L.A."/>
            <person name="Nobrega D.B."/>
            <person name="Carson D.A."/>
            <person name="De Buck J."/>
        </authorList>
    </citation>
    <scope>NUCLEOTIDE SEQUENCE [LARGE SCALE GENOMIC DNA]</scope>
    <source>
        <strain evidence="2 3">SNUC 2993</strain>
    </source>
</reference>
<sequence>MSKSKIYFYITLLLLAISFFFNTNNPFLNSVLGSFVKLVIACSVINVIILIASVIFADKSIKHAREKQDWIRIGSKLLPILIFIVIIIHILSSLHTYGFLF</sequence>
<dbReference type="AlphaFoldDB" id="A0A2T4PY90"/>
<evidence type="ECO:0000256" key="1">
    <source>
        <dbReference type="SAM" id="Phobius"/>
    </source>
</evidence>